<dbReference type="Proteomes" id="UP000436088">
    <property type="component" value="Unassembled WGS sequence"/>
</dbReference>
<dbReference type="AlphaFoldDB" id="A0A6A3CSP0"/>
<evidence type="ECO:0000313" key="4">
    <source>
        <dbReference type="EMBL" id="KAE8732046.1"/>
    </source>
</evidence>
<proteinExistence type="predicted"/>
<reference evidence="4" key="1">
    <citation type="submission" date="2019-09" db="EMBL/GenBank/DDBJ databases">
        <title>Draft genome information of white flower Hibiscus syriacus.</title>
        <authorList>
            <person name="Kim Y.-M."/>
        </authorList>
    </citation>
    <scope>NUCLEOTIDE SEQUENCE [LARGE SCALE GENOMIC DNA]</scope>
    <source>
        <strain evidence="4">YM2019G1</strain>
    </source>
</reference>
<keyword evidence="1" id="KW-0862">Zinc</keyword>
<protein>
    <recommendedName>
        <fullName evidence="3">C2H2-type domain-containing protein</fullName>
    </recommendedName>
</protein>
<dbReference type="PANTHER" id="PTHR46869:SF1">
    <property type="entry name" value="C2H2-LIKE ZINC FINGER PROTEIN"/>
    <property type="match status" value="1"/>
</dbReference>
<evidence type="ECO:0000259" key="3">
    <source>
        <dbReference type="PROSITE" id="PS50157"/>
    </source>
</evidence>
<dbReference type="Pfam" id="PF13912">
    <property type="entry name" value="zf-C2H2_6"/>
    <property type="match status" value="2"/>
</dbReference>
<dbReference type="PANTHER" id="PTHR46869">
    <property type="entry name" value="C2H2-LIKE ZINC FINGER PROTEIN"/>
    <property type="match status" value="1"/>
</dbReference>
<accession>A0A6A3CSP0</accession>
<organism evidence="4 5">
    <name type="scientific">Hibiscus syriacus</name>
    <name type="common">Rose of Sharon</name>
    <dbReference type="NCBI Taxonomy" id="106335"/>
    <lineage>
        <taxon>Eukaryota</taxon>
        <taxon>Viridiplantae</taxon>
        <taxon>Streptophyta</taxon>
        <taxon>Embryophyta</taxon>
        <taxon>Tracheophyta</taxon>
        <taxon>Spermatophyta</taxon>
        <taxon>Magnoliopsida</taxon>
        <taxon>eudicotyledons</taxon>
        <taxon>Gunneridae</taxon>
        <taxon>Pentapetalae</taxon>
        <taxon>rosids</taxon>
        <taxon>malvids</taxon>
        <taxon>Malvales</taxon>
        <taxon>Malvaceae</taxon>
        <taxon>Malvoideae</taxon>
        <taxon>Hibiscus</taxon>
    </lineage>
</organism>
<sequence length="373" mass="41739">MEQTRDEKFVCKFCNKRYPCGKSLGGHIRTRMNNDNCGESGTVPPAELIFNGRIVKRVTEAEADGNGLREPKENQEILCFRQCSFAQRHDLQRMRKIGSFVKKQKRVMDSQSDTKTSSTPSKRRRSKRIRYRSNEVYSNNSVVMAIGSSSVSEIEQEQEEVAMCLMMLSRDSSGCCKKGLSSIADSSDNNSVILEAKSSSIDVKITIKNAMKQRDNKLKSTESVMTHEDCCNNPSKGSKYECLTCKKAFDSHRALGGHKANHTKANGCNEDSLENDVFIIPITDIKVTKPSPQGRALNNPRVSSSHFEGGAEDRTLAIKQDSPDMPISTVIDLNVPAPVEDDAMGNDGISPWEIFEGQEPWLVQVEWWVWSLE</sequence>
<dbReference type="PROSITE" id="PS50157">
    <property type="entry name" value="ZINC_FINGER_C2H2_2"/>
    <property type="match status" value="1"/>
</dbReference>
<dbReference type="GO" id="GO:0008270">
    <property type="term" value="F:zinc ion binding"/>
    <property type="evidence" value="ECO:0007669"/>
    <property type="project" value="UniProtKB-KW"/>
</dbReference>
<keyword evidence="1" id="KW-0863">Zinc-finger</keyword>
<evidence type="ECO:0000256" key="1">
    <source>
        <dbReference type="PROSITE-ProRule" id="PRU00042"/>
    </source>
</evidence>
<dbReference type="EMBL" id="VEPZ02000167">
    <property type="protein sequence ID" value="KAE8732046.1"/>
    <property type="molecule type" value="Genomic_DNA"/>
</dbReference>
<dbReference type="PROSITE" id="PS00028">
    <property type="entry name" value="ZINC_FINGER_C2H2_1"/>
    <property type="match status" value="1"/>
</dbReference>
<evidence type="ECO:0000256" key="2">
    <source>
        <dbReference type="SAM" id="MobiDB-lite"/>
    </source>
</evidence>
<comment type="caution">
    <text evidence="4">The sequence shown here is derived from an EMBL/GenBank/DDBJ whole genome shotgun (WGS) entry which is preliminary data.</text>
</comment>
<name>A0A6A3CSP0_HIBSY</name>
<feature type="compositionally biased region" description="Low complexity" evidence="2">
    <location>
        <begin position="110"/>
        <end position="120"/>
    </location>
</feature>
<feature type="region of interest" description="Disordered" evidence="2">
    <location>
        <begin position="102"/>
        <end position="127"/>
    </location>
</feature>
<gene>
    <name evidence="4" type="ORF">F3Y22_tig00002237pilonHSYRG00079</name>
</gene>
<evidence type="ECO:0000313" key="5">
    <source>
        <dbReference type="Proteomes" id="UP000436088"/>
    </source>
</evidence>
<feature type="domain" description="C2H2-type" evidence="3">
    <location>
        <begin position="240"/>
        <end position="267"/>
    </location>
</feature>
<keyword evidence="5" id="KW-1185">Reference proteome</keyword>
<keyword evidence="1" id="KW-0479">Metal-binding</keyword>
<dbReference type="InterPro" id="IPR013087">
    <property type="entry name" value="Znf_C2H2_type"/>
</dbReference>